<dbReference type="Pfam" id="PF22817">
    <property type="entry name" value="ApeP-like"/>
    <property type="match status" value="1"/>
</dbReference>
<dbReference type="InterPro" id="IPR029069">
    <property type="entry name" value="HotDog_dom_sf"/>
</dbReference>
<dbReference type="Gene3D" id="3.10.129.10">
    <property type="entry name" value="Hotdog Thioesterase"/>
    <property type="match status" value="1"/>
</dbReference>
<dbReference type="KEGG" id="lsx:H8B22_08385"/>
<proteinExistence type="predicted"/>
<dbReference type="Proteomes" id="UP000516018">
    <property type="component" value="Chromosome"/>
</dbReference>
<dbReference type="SUPFAM" id="SSF54637">
    <property type="entry name" value="Thioesterase/thiol ester dehydrase-isomerase"/>
    <property type="match status" value="1"/>
</dbReference>
<evidence type="ECO:0000313" key="2">
    <source>
        <dbReference type="Proteomes" id="UP000516018"/>
    </source>
</evidence>
<evidence type="ECO:0000313" key="1">
    <source>
        <dbReference type="EMBL" id="QNP39549.1"/>
    </source>
</evidence>
<reference evidence="1 2" key="1">
    <citation type="submission" date="2020-08" db="EMBL/GenBank/DDBJ databases">
        <title>Lysobacter sp. II4 sp. nov., isolated from soil.</title>
        <authorList>
            <person name="Woo C.Y."/>
            <person name="Kim J."/>
        </authorList>
    </citation>
    <scope>NUCLEOTIDE SEQUENCE [LARGE SCALE GENOMIC DNA]</scope>
    <source>
        <strain evidence="1 2">II4</strain>
    </source>
</reference>
<dbReference type="GO" id="GO:0016740">
    <property type="term" value="F:transferase activity"/>
    <property type="evidence" value="ECO:0007669"/>
    <property type="project" value="UniProtKB-KW"/>
</dbReference>
<accession>A0A7H0FU33</accession>
<name>A0A7H0FU33_9GAMM</name>
<protein>
    <submittedName>
        <fullName evidence="1">Phosphotransferase</fullName>
    </submittedName>
</protein>
<gene>
    <name evidence="1" type="ORF">H8B22_08385</name>
</gene>
<sequence length="145" mass="15481">MIGREQILALIPHQGAMCLWDEVVDWDAAGIHLRARNHRDRAHPLRSDGQLRGVHLCEYGAQAMAVHGGLRAQAQGGTARAGVLVALRGVDVHVARIDDLPGDLECTAQPLAEAADSQQYAFRITHAGTVIAEGRAAVVLQGDTP</sequence>
<dbReference type="EMBL" id="CP060820">
    <property type="protein sequence ID" value="QNP39549.1"/>
    <property type="molecule type" value="Genomic_DNA"/>
</dbReference>
<keyword evidence="1" id="KW-0808">Transferase</keyword>
<keyword evidence="2" id="KW-1185">Reference proteome</keyword>
<organism evidence="1 2">
    <name type="scientific">Agrilutibacter terrestris</name>
    <dbReference type="NCBI Taxonomy" id="2865112"/>
    <lineage>
        <taxon>Bacteria</taxon>
        <taxon>Pseudomonadati</taxon>
        <taxon>Pseudomonadota</taxon>
        <taxon>Gammaproteobacteria</taxon>
        <taxon>Lysobacterales</taxon>
        <taxon>Lysobacteraceae</taxon>
        <taxon>Agrilutibacter</taxon>
    </lineage>
</organism>
<dbReference type="RefSeq" id="WP_187710995.1">
    <property type="nucleotide sequence ID" value="NZ_CP060820.1"/>
</dbReference>
<dbReference type="AlphaFoldDB" id="A0A7H0FU33"/>
<dbReference type="InterPro" id="IPR016776">
    <property type="entry name" value="ApeP-like_dehydratase"/>
</dbReference>